<dbReference type="SMART" id="SM00220">
    <property type="entry name" value="S_TKc"/>
    <property type="match status" value="1"/>
</dbReference>
<protein>
    <submittedName>
        <fullName evidence="6">Kinase-like protein</fullName>
    </submittedName>
</protein>
<dbReference type="GO" id="GO:0005524">
    <property type="term" value="F:ATP binding"/>
    <property type="evidence" value="ECO:0007669"/>
    <property type="project" value="UniProtKB-UniRule"/>
</dbReference>
<dbReference type="Pfam" id="PF20233">
    <property type="entry name" value="DUF6590"/>
    <property type="match status" value="1"/>
</dbReference>
<keyword evidence="1 3" id="KW-0547">Nucleotide-binding</keyword>
<reference evidence="6" key="1">
    <citation type="journal article" date="2020" name="Stud. Mycol.">
        <title>101 Dothideomycetes genomes: a test case for predicting lifestyles and emergence of pathogens.</title>
        <authorList>
            <person name="Haridas S."/>
            <person name="Albert R."/>
            <person name="Binder M."/>
            <person name="Bloem J."/>
            <person name="Labutti K."/>
            <person name="Salamov A."/>
            <person name="Andreopoulos B."/>
            <person name="Baker S."/>
            <person name="Barry K."/>
            <person name="Bills G."/>
            <person name="Bluhm B."/>
            <person name="Cannon C."/>
            <person name="Castanera R."/>
            <person name="Culley D."/>
            <person name="Daum C."/>
            <person name="Ezra D."/>
            <person name="Gonzalez J."/>
            <person name="Henrissat B."/>
            <person name="Kuo A."/>
            <person name="Liang C."/>
            <person name="Lipzen A."/>
            <person name="Lutzoni F."/>
            <person name="Magnuson J."/>
            <person name="Mondo S."/>
            <person name="Nolan M."/>
            <person name="Ohm R."/>
            <person name="Pangilinan J."/>
            <person name="Park H.-J."/>
            <person name="Ramirez L."/>
            <person name="Alfaro M."/>
            <person name="Sun H."/>
            <person name="Tritt A."/>
            <person name="Yoshinaga Y."/>
            <person name="Zwiers L.-H."/>
            <person name="Turgeon B."/>
            <person name="Goodwin S."/>
            <person name="Spatafora J."/>
            <person name="Crous P."/>
            <person name="Grigoriev I."/>
        </authorList>
    </citation>
    <scope>NUCLEOTIDE SEQUENCE</scope>
    <source>
        <strain evidence="6">CBS 175.79</strain>
    </source>
</reference>
<evidence type="ECO:0000256" key="3">
    <source>
        <dbReference type="PROSITE-ProRule" id="PRU10141"/>
    </source>
</evidence>
<dbReference type="OrthoDB" id="4062651at2759"/>
<evidence type="ECO:0000256" key="1">
    <source>
        <dbReference type="ARBA" id="ARBA00022741"/>
    </source>
</evidence>
<evidence type="ECO:0000259" key="5">
    <source>
        <dbReference type="PROSITE" id="PS50011"/>
    </source>
</evidence>
<keyword evidence="6" id="KW-0808">Transferase</keyword>
<feature type="compositionally biased region" description="Low complexity" evidence="4">
    <location>
        <begin position="356"/>
        <end position="375"/>
    </location>
</feature>
<dbReference type="PANTHER" id="PTHR44167:SF24">
    <property type="entry name" value="SERINE_THREONINE-PROTEIN KINASE CHK2"/>
    <property type="match status" value="1"/>
</dbReference>
<dbReference type="InterPro" id="IPR046497">
    <property type="entry name" value="DUF6590"/>
</dbReference>
<dbReference type="Gene3D" id="1.10.510.10">
    <property type="entry name" value="Transferase(Phosphotransferase) domain 1"/>
    <property type="match status" value="1"/>
</dbReference>
<dbReference type="InterPro" id="IPR011009">
    <property type="entry name" value="Kinase-like_dom_sf"/>
</dbReference>
<dbReference type="GO" id="GO:0005634">
    <property type="term" value="C:nucleus"/>
    <property type="evidence" value="ECO:0007669"/>
    <property type="project" value="TreeGrafter"/>
</dbReference>
<keyword evidence="6" id="KW-0418">Kinase</keyword>
<evidence type="ECO:0000313" key="7">
    <source>
        <dbReference type="Proteomes" id="UP000799778"/>
    </source>
</evidence>
<dbReference type="GeneID" id="54289429"/>
<gene>
    <name evidence="6" type="ORF">BU24DRAFT_462659</name>
</gene>
<organism evidence="6 7">
    <name type="scientific">Aaosphaeria arxii CBS 175.79</name>
    <dbReference type="NCBI Taxonomy" id="1450172"/>
    <lineage>
        <taxon>Eukaryota</taxon>
        <taxon>Fungi</taxon>
        <taxon>Dikarya</taxon>
        <taxon>Ascomycota</taxon>
        <taxon>Pezizomycotina</taxon>
        <taxon>Dothideomycetes</taxon>
        <taxon>Pleosporomycetidae</taxon>
        <taxon>Pleosporales</taxon>
        <taxon>Pleosporales incertae sedis</taxon>
        <taxon>Aaosphaeria</taxon>
    </lineage>
</organism>
<feature type="binding site" evidence="3">
    <location>
        <position position="52"/>
    </location>
    <ligand>
        <name>ATP</name>
        <dbReference type="ChEBI" id="CHEBI:30616"/>
    </ligand>
</feature>
<feature type="compositionally biased region" description="Polar residues" evidence="4">
    <location>
        <begin position="302"/>
        <end position="313"/>
    </location>
</feature>
<feature type="compositionally biased region" description="Polar residues" evidence="4">
    <location>
        <begin position="324"/>
        <end position="333"/>
    </location>
</feature>
<dbReference type="CDD" id="cd00180">
    <property type="entry name" value="PKc"/>
    <property type="match status" value="1"/>
</dbReference>
<dbReference type="PANTHER" id="PTHR44167">
    <property type="entry name" value="OVARIAN-SPECIFIC SERINE/THREONINE-PROTEIN KINASE LOK-RELATED"/>
    <property type="match status" value="1"/>
</dbReference>
<keyword evidence="7" id="KW-1185">Reference proteome</keyword>
<dbReference type="PROSITE" id="PS50011">
    <property type="entry name" value="PROTEIN_KINASE_DOM"/>
    <property type="match status" value="1"/>
</dbReference>
<dbReference type="GO" id="GO:0005737">
    <property type="term" value="C:cytoplasm"/>
    <property type="evidence" value="ECO:0007669"/>
    <property type="project" value="TreeGrafter"/>
</dbReference>
<dbReference type="Proteomes" id="UP000799778">
    <property type="component" value="Unassembled WGS sequence"/>
</dbReference>
<dbReference type="EMBL" id="ML978069">
    <property type="protein sequence ID" value="KAF2016515.1"/>
    <property type="molecule type" value="Genomic_DNA"/>
</dbReference>
<evidence type="ECO:0000256" key="2">
    <source>
        <dbReference type="ARBA" id="ARBA00022840"/>
    </source>
</evidence>
<name>A0A6A5XT55_9PLEO</name>
<evidence type="ECO:0000313" key="6">
    <source>
        <dbReference type="EMBL" id="KAF2016515.1"/>
    </source>
</evidence>
<sequence length="767" mass="85299">MIKFIPVTEGDDLDLNDNERLAYSHVENLGHGHSAIVEKIQDMATGVYLARKTFRLHRRQAQQRQTFRNEIAIIRRLAANHHVIRVFATFTSKQEVGIILHPVADGGDLKSFLHDCQEVPQPSTAQRAILRSGFGCLSVGLAFIHEQGIRHKDIKPGNILIHQGNMIYTDFGYSLKYDIAGNSTTYGKPEMFTAKYCAPEVKNEERRNSKADVFSLGCVLLELLAVYSDPNLASQFTPDPYHESIDAIQRKLTTPCDVSSSDYPWLRTIISSMIDASPNLRPRATNVVNQIRDKDQDYFCPSCTSSNKQPLTGSSGGLGERTESTTNSNTGRSNDVVAKVPLVRRISNNVPVTGNSESLGESSGSDTDSSTSHSSIPDITEFSLDIPSTRNSRAYRKQLVTMPDSITAHSSIPAINDSSQEPANPLVAPDIRSTIPNFIAGTPHFGWHDSIDPSYRMRTHKEAEQFFLQGRVFSLLDPSVGSANAASSSEEPYAEIVKVGEAIFVQLRNFIVVRVREGYVEAVGIFTYSNKGTLNPGCDASKHAVVYSMGEDPVVFEGEVEKGLAISPFQVGMVNPNGVLPPASRIRFETTYSVECNNRVKDLGIVVPNDLRRLILYWIDENRVDDEEGPVLPPRKPSHSLIAPWHDVGGIYSPGDPPYWARHNSPLYQEAYGNHGNHTPRVMSLDHFLRRQRMVGNDQSDLERNGKENLHCLPPVTFPHSESRPEDPQYQVGYDSQVPQEVQPDYGHFGYTPPGWTRASPFVENRD</sequence>
<dbReference type="InterPro" id="IPR000719">
    <property type="entry name" value="Prot_kinase_dom"/>
</dbReference>
<dbReference type="GO" id="GO:0004674">
    <property type="term" value="F:protein serine/threonine kinase activity"/>
    <property type="evidence" value="ECO:0007669"/>
    <property type="project" value="TreeGrafter"/>
</dbReference>
<dbReference type="Gene3D" id="3.30.200.20">
    <property type="entry name" value="Phosphorylase Kinase, domain 1"/>
    <property type="match status" value="1"/>
</dbReference>
<dbReference type="Pfam" id="PF00069">
    <property type="entry name" value="Pkinase"/>
    <property type="match status" value="1"/>
</dbReference>
<feature type="compositionally biased region" description="Polar residues" evidence="4">
    <location>
        <begin position="346"/>
        <end position="355"/>
    </location>
</feature>
<dbReference type="PROSITE" id="PS00107">
    <property type="entry name" value="PROTEIN_KINASE_ATP"/>
    <property type="match status" value="1"/>
</dbReference>
<dbReference type="PROSITE" id="PS00108">
    <property type="entry name" value="PROTEIN_KINASE_ST"/>
    <property type="match status" value="1"/>
</dbReference>
<feature type="region of interest" description="Disordered" evidence="4">
    <location>
        <begin position="741"/>
        <end position="767"/>
    </location>
</feature>
<dbReference type="AlphaFoldDB" id="A0A6A5XT55"/>
<dbReference type="RefSeq" id="XP_033384854.1">
    <property type="nucleotide sequence ID" value="XM_033532032.1"/>
</dbReference>
<dbReference type="InterPro" id="IPR017441">
    <property type="entry name" value="Protein_kinase_ATP_BS"/>
</dbReference>
<evidence type="ECO:0000256" key="4">
    <source>
        <dbReference type="SAM" id="MobiDB-lite"/>
    </source>
</evidence>
<dbReference type="InterPro" id="IPR008271">
    <property type="entry name" value="Ser/Thr_kinase_AS"/>
</dbReference>
<accession>A0A6A5XT55</accession>
<feature type="domain" description="Protein kinase" evidence="5">
    <location>
        <begin position="23"/>
        <end position="299"/>
    </location>
</feature>
<proteinExistence type="predicted"/>
<keyword evidence="2 3" id="KW-0067">ATP-binding</keyword>
<dbReference type="GO" id="GO:0044773">
    <property type="term" value="P:mitotic DNA damage checkpoint signaling"/>
    <property type="evidence" value="ECO:0007669"/>
    <property type="project" value="TreeGrafter"/>
</dbReference>
<dbReference type="SUPFAM" id="SSF56112">
    <property type="entry name" value="Protein kinase-like (PK-like)"/>
    <property type="match status" value="1"/>
</dbReference>
<feature type="region of interest" description="Disordered" evidence="4">
    <location>
        <begin position="301"/>
        <end position="383"/>
    </location>
</feature>